<organism evidence="4">
    <name type="scientific">Enterobius vermicularis</name>
    <name type="common">Human pinworm</name>
    <dbReference type="NCBI Taxonomy" id="51028"/>
    <lineage>
        <taxon>Eukaryota</taxon>
        <taxon>Metazoa</taxon>
        <taxon>Ecdysozoa</taxon>
        <taxon>Nematoda</taxon>
        <taxon>Chromadorea</taxon>
        <taxon>Rhabditida</taxon>
        <taxon>Spirurina</taxon>
        <taxon>Oxyuridomorpha</taxon>
        <taxon>Oxyuroidea</taxon>
        <taxon>Oxyuridae</taxon>
        <taxon>Enterobius</taxon>
    </lineage>
</organism>
<name>A0A0N4UYR8_ENTVE</name>
<protein>
    <submittedName>
        <fullName evidence="4">F-box domain-containing protein</fullName>
    </submittedName>
</protein>
<reference evidence="4" key="1">
    <citation type="submission" date="2017-02" db="UniProtKB">
        <authorList>
            <consortium name="WormBaseParasite"/>
        </authorList>
    </citation>
    <scope>IDENTIFICATION</scope>
</reference>
<evidence type="ECO:0000313" key="4">
    <source>
        <dbReference type="WBParaSite" id="EVEC_0000273601-mRNA-1"/>
    </source>
</evidence>
<evidence type="ECO:0000313" key="3">
    <source>
        <dbReference type="Proteomes" id="UP000274131"/>
    </source>
</evidence>
<keyword evidence="3" id="KW-1185">Reference proteome</keyword>
<gene>
    <name evidence="2" type="ORF">EVEC_LOCUS2444</name>
</gene>
<dbReference type="Pfam" id="PF00646">
    <property type="entry name" value="F-box"/>
    <property type="match status" value="1"/>
</dbReference>
<dbReference type="Gene3D" id="3.80.10.10">
    <property type="entry name" value="Ribonuclease Inhibitor"/>
    <property type="match status" value="1"/>
</dbReference>
<dbReference type="AlphaFoldDB" id="A0A0N4UYR8"/>
<dbReference type="InterPro" id="IPR001810">
    <property type="entry name" value="F-box_dom"/>
</dbReference>
<evidence type="ECO:0000313" key="2">
    <source>
        <dbReference type="EMBL" id="VDD87301.1"/>
    </source>
</evidence>
<dbReference type="PROSITE" id="PS50181">
    <property type="entry name" value="FBOX"/>
    <property type="match status" value="1"/>
</dbReference>
<dbReference type="Proteomes" id="UP000274131">
    <property type="component" value="Unassembled WGS sequence"/>
</dbReference>
<reference evidence="2 3" key="2">
    <citation type="submission" date="2018-10" db="EMBL/GenBank/DDBJ databases">
        <authorList>
            <consortium name="Pathogen Informatics"/>
        </authorList>
    </citation>
    <scope>NUCLEOTIDE SEQUENCE [LARGE SCALE GENOMIC DNA]</scope>
</reference>
<dbReference type="SUPFAM" id="SSF81383">
    <property type="entry name" value="F-box domain"/>
    <property type="match status" value="1"/>
</dbReference>
<dbReference type="WBParaSite" id="EVEC_0000273601-mRNA-1">
    <property type="protein sequence ID" value="EVEC_0000273601-mRNA-1"/>
    <property type="gene ID" value="EVEC_0000273601"/>
</dbReference>
<dbReference type="InterPro" id="IPR032675">
    <property type="entry name" value="LRR_dom_sf"/>
</dbReference>
<dbReference type="InterPro" id="IPR036047">
    <property type="entry name" value="F-box-like_dom_sf"/>
</dbReference>
<dbReference type="OrthoDB" id="5876810at2759"/>
<evidence type="ECO:0000259" key="1">
    <source>
        <dbReference type="PROSITE" id="PS50181"/>
    </source>
</evidence>
<dbReference type="EMBL" id="UXUI01007381">
    <property type="protein sequence ID" value="VDD87301.1"/>
    <property type="molecule type" value="Genomic_DNA"/>
</dbReference>
<accession>A0A0N4UYR8</accession>
<sequence length="335" mass="38722">MIPIEKLLENSKRMSCKKKTRSSAVLKNFADLPDRCILQILEKLKYSDICNLRLVDRRLNLIIQRHANALPKHHRNEMTIFGTEDGFVDFDKPYRYYCSQTSDTSLKSCELDNSLRHIVLDRCLNVENALFDTALRHSLQRSQRNRLYEINFSNCHINISCKEMASFLAHTGLQNLSIQNCSFENQLTISDEIFDYYKHLQSLSLYSDVLQTFPALTSKTLLTWAKTEKWPIFIALNNVQCPFSVNSILQMIKSYIRWCYDDASSNFNCSRSILWNFGYVNVSAIDAKNALKTIGPFVTLFDSKDSLVSAHVRCHDVAPPLFLRFQCINIFANLV</sequence>
<proteinExistence type="predicted"/>
<dbReference type="SUPFAM" id="SSF52058">
    <property type="entry name" value="L domain-like"/>
    <property type="match status" value="1"/>
</dbReference>
<feature type="domain" description="F-box" evidence="1">
    <location>
        <begin position="26"/>
        <end position="74"/>
    </location>
</feature>
<dbReference type="CDD" id="cd09917">
    <property type="entry name" value="F-box_SF"/>
    <property type="match status" value="1"/>
</dbReference>
<dbReference type="SMART" id="SM00256">
    <property type="entry name" value="FBOX"/>
    <property type="match status" value="1"/>
</dbReference>